<dbReference type="GO" id="GO:0005634">
    <property type="term" value="C:nucleus"/>
    <property type="evidence" value="ECO:0007669"/>
    <property type="project" value="UniProtKB-SubCell"/>
</dbReference>
<feature type="compositionally biased region" description="Polar residues" evidence="7">
    <location>
        <begin position="1310"/>
        <end position="1322"/>
    </location>
</feature>
<gene>
    <name evidence="9" type="ORF">D0Y65_002462</name>
</gene>
<evidence type="ECO:0000256" key="4">
    <source>
        <dbReference type="ARBA" id="ARBA00022833"/>
    </source>
</evidence>
<name>A0A445M7T8_GLYSO</name>
<evidence type="ECO:0000256" key="6">
    <source>
        <dbReference type="PROSITE-ProRule" id="PRU00146"/>
    </source>
</evidence>
<dbReference type="SUPFAM" id="SSF57903">
    <property type="entry name" value="FYVE/PHD zinc finger"/>
    <property type="match status" value="1"/>
</dbReference>
<keyword evidence="3 6" id="KW-0863">Zinc-finger</keyword>
<dbReference type="InterPro" id="IPR011011">
    <property type="entry name" value="Znf_FYVE_PHD"/>
</dbReference>
<dbReference type="SMART" id="SM00249">
    <property type="entry name" value="PHD"/>
    <property type="match status" value="2"/>
</dbReference>
<evidence type="ECO:0000256" key="3">
    <source>
        <dbReference type="ARBA" id="ARBA00022771"/>
    </source>
</evidence>
<dbReference type="InterPro" id="IPR054292">
    <property type="entry name" value="DUF7028"/>
</dbReference>
<feature type="region of interest" description="Disordered" evidence="7">
    <location>
        <begin position="1120"/>
        <end position="1140"/>
    </location>
</feature>
<evidence type="ECO:0000256" key="1">
    <source>
        <dbReference type="ARBA" id="ARBA00004123"/>
    </source>
</evidence>
<feature type="compositionally biased region" description="Basic and acidic residues" evidence="7">
    <location>
        <begin position="1124"/>
        <end position="1140"/>
    </location>
</feature>
<keyword evidence="5" id="KW-0539">Nucleus</keyword>
<dbReference type="EMBL" id="QZWG01000001">
    <property type="protein sequence ID" value="RZC31614.1"/>
    <property type="molecule type" value="Genomic_DNA"/>
</dbReference>
<dbReference type="PROSITE" id="PS01359">
    <property type="entry name" value="ZF_PHD_1"/>
    <property type="match status" value="1"/>
</dbReference>
<feature type="compositionally biased region" description="Polar residues" evidence="7">
    <location>
        <begin position="514"/>
        <end position="523"/>
    </location>
</feature>
<proteinExistence type="predicted"/>
<comment type="subcellular location">
    <subcellularLocation>
        <location evidence="1">Nucleus</location>
    </subcellularLocation>
</comment>
<feature type="compositionally biased region" description="Basic and acidic residues" evidence="7">
    <location>
        <begin position="496"/>
        <end position="508"/>
    </location>
</feature>
<evidence type="ECO:0000313" key="10">
    <source>
        <dbReference type="Proteomes" id="UP000289340"/>
    </source>
</evidence>
<organism evidence="9 10">
    <name type="scientific">Glycine soja</name>
    <name type="common">Wild soybean</name>
    <dbReference type="NCBI Taxonomy" id="3848"/>
    <lineage>
        <taxon>Eukaryota</taxon>
        <taxon>Viridiplantae</taxon>
        <taxon>Streptophyta</taxon>
        <taxon>Embryophyta</taxon>
        <taxon>Tracheophyta</taxon>
        <taxon>Spermatophyta</taxon>
        <taxon>Magnoliopsida</taxon>
        <taxon>eudicotyledons</taxon>
        <taxon>Gunneridae</taxon>
        <taxon>Pentapetalae</taxon>
        <taxon>rosids</taxon>
        <taxon>fabids</taxon>
        <taxon>Fabales</taxon>
        <taxon>Fabaceae</taxon>
        <taxon>Papilionoideae</taxon>
        <taxon>50 kb inversion clade</taxon>
        <taxon>NPAAA clade</taxon>
        <taxon>indigoferoid/millettioid clade</taxon>
        <taxon>Phaseoleae</taxon>
        <taxon>Glycine</taxon>
        <taxon>Glycine subgen. Soja</taxon>
    </lineage>
</organism>
<dbReference type="InterPro" id="IPR019786">
    <property type="entry name" value="Zinc_finger_PHD-type_CS"/>
</dbReference>
<dbReference type="Pfam" id="PF23209">
    <property type="entry name" value="IDM1_C"/>
    <property type="match status" value="1"/>
</dbReference>
<reference evidence="9 10" key="1">
    <citation type="submission" date="2018-09" db="EMBL/GenBank/DDBJ databases">
        <title>A high-quality reference genome of wild soybean provides a powerful tool to mine soybean genomes.</title>
        <authorList>
            <person name="Xie M."/>
            <person name="Chung C.Y.L."/>
            <person name="Li M.-W."/>
            <person name="Wong F.-L."/>
            <person name="Chan T.-F."/>
            <person name="Lam H.-M."/>
        </authorList>
    </citation>
    <scope>NUCLEOTIDE SEQUENCE [LARGE SCALE GENOMIC DNA]</scope>
    <source>
        <strain evidence="10">cv. W05</strain>
        <tissue evidence="9">Hypocotyl of etiolated seedlings</tissue>
    </source>
</reference>
<feature type="region of interest" description="Disordered" evidence="7">
    <location>
        <begin position="28"/>
        <end position="77"/>
    </location>
</feature>
<feature type="compositionally biased region" description="Low complexity" evidence="7">
    <location>
        <begin position="53"/>
        <end position="64"/>
    </location>
</feature>
<dbReference type="Pfam" id="PF16135">
    <property type="entry name" value="TDBD"/>
    <property type="match status" value="1"/>
</dbReference>
<feature type="compositionally biased region" description="Basic and acidic residues" evidence="7">
    <location>
        <begin position="381"/>
        <end position="395"/>
    </location>
</feature>
<keyword evidence="4" id="KW-0862">Zinc</keyword>
<feature type="domain" description="PHD-type" evidence="8">
    <location>
        <begin position="720"/>
        <end position="765"/>
    </location>
</feature>
<dbReference type="Pfam" id="PF00628">
    <property type="entry name" value="PHD"/>
    <property type="match status" value="1"/>
</dbReference>
<dbReference type="Pfam" id="PF22970">
    <property type="entry name" value="DUF7028"/>
    <property type="match status" value="1"/>
</dbReference>
<dbReference type="InterPro" id="IPR001965">
    <property type="entry name" value="Znf_PHD"/>
</dbReference>
<evidence type="ECO:0000256" key="7">
    <source>
        <dbReference type="SAM" id="MobiDB-lite"/>
    </source>
</evidence>
<dbReference type="PANTHER" id="PTHR46508:SF3">
    <property type="entry name" value="ACYL-COA N-ACYLTRANSFERASE WITH RING_FYVE_PHD-TYPE ZINC FINGER PROTEIN"/>
    <property type="match status" value="1"/>
</dbReference>
<feature type="compositionally biased region" description="Basic and acidic residues" evidence="7">
    <location>
        <begin position="304"/>
        <end position="313"/>
    </location>
</feature>
<accession>A0A445M7T8</accession>
<dbReference type="PROSITE" id="PS50016">
    <property type="entry name" value="ZF_PHD_2"/>
    <property type="match status" value="1"/>
</dbReference>
<dbReference type="Gene3D" id="3.30.40.10">
    <property type="entry name" value="Zinc/RING finger domain, C3HC4 (zinc finger)"/>
    <property type="match status" value="1"/>
</dbReference>
<dbReference type="InterPro" id="IPR019787">
    <property type="entry name" value="Znf_PHD-finger"/>
</dbReference>
<dbReference type="InterPro" id="IPR032308">
    <property type="entry name" value="TDBD"/>
</dbReference>
<comment type="caution">
    <text evidence="9">The sequence shown here is derived from an EMBL/GenBank/DDBJ whole genome shotgun (WGS) entry which is preliminary data.</text>
</comment>
<evidence type="ECO:0000256" key="5">
    <source>
        <dbReference type="ARBA" id="ARBA00023242"/>
    </source>
</evidence>
<dbReference type="CDD" id="cd15532">
    <property type="entry name" value="PHD2_CHD_II"/>
    <property type="match status" value="1"/>
</dbReference>
<keyword evidence="2" id="KW-0479">Metal-binding</keyword>
<dbReference type="PANTHER" id="PTHR46508">
    <property type="entry name" value="PHD FINGER FAMILY PROTEIN"/>
    <property type="match status" value="1"/>
</dbReference>
<feature type="region of interest" description="Disordered" evidence="7">
    <location>
        <begin position="1059"/>
        <end position="1095"/>
    </location>
</feature>
<dbReference type="Proteomes" id="UP000289340">
    <property type="component" value="Chromosome 1"/>
</dbReference>
<feature type="compositionally biased region" description="Basic and acidic residues" evidence="7">
    <location>
        <begin position="277"/>
        <end position="292"/>
    </location>
</feature>
<dbReference type="GO" id="GO:0008270">
    <property type="term" value="F:zinc ion binding"/>
    <property type="evidence" value="ECO:0007669"/>
    <property type="project" value="UniProtKB-KW"/>
</dbReference>
<evidence type="ECO:0000259" key="8">
    <source>
        <dbReference type="PROSITE" id="PS50016"/>
    </source>
</evidence>
<keyword evidence="10" id="KW-1185">Reference proteome</keyword>
<evidence type="ECO:0000256" key="2">
    <source>
        <dbReference type="ARBA" id="ARBA00022723"/>
    </source>
</evidence>
<feature type="compositionally biased region" description="Basic residues" evidence="7">
    <location>
        <begin position="479"/>
        <end position="495"/>
    </location>
</feature>
<evidence type="ECO:0000313" key="9">
    <source>
        <dbReference type="EMBL" id="RZC31614.1"/>
    </source>
</evidence>
<feature type="region of interest" description="Disordered" evidence="7">
    <location>
        <begin position="277"/>
        <end position="395"/>
    </location>
</feature>
<protein>
    <submittedName>
        <fullName evidence="9">Increased DNA methylation 1 isoform A</fullName>
    </submittedName>
</protein>
<feature type="region of interest" description="Disordered" evidence="7">
    <location>
        <begin position="1300"/>
        <end position="1322"/>
    </location>
</feature>
<dbReference type="InterPro" id="IPR056511">
    <property type="entry name" value="IDM1_C"/>
</dbReference>
<feature type="compositionally biased region" description="Basic residues" evidence="7">
    <location>
        <begin position="314"/>
        <end position="325"/>
    </location>
</feature>
<feature type="region of interest" description="Disordered" evidence="7">
    <location>
        <begin position="477"/>
        <end position="531"/>
    </location>
</feature>
<dbReference type="InterPro" id="IPR013083">
    <property type="entry name" value="Znf_RING/FYVE/PHD"/>
</dbReference>
<sequence length="1322" mass="146818">MESGVRSGGSGVVVKSRNSSGCLIVRKKGDGLSATASTSRNLYESKKRPNINVSVSSSDSGSSDELLMPPGRRLGPETIRVCNGLAASERGGSEISRKRDRVERISGSGEDIAAEKGLEQWERKRSKLDVYDFNEYDGMDVENIRRRHLDGHGGGRFMGSVHAARSGIDRDFRTGSSGRVLDKRKNSYGDKPNCLYPGDNVGHSRFKMNKDGAQVPPLSQREKFNSDESIRVQGKNGVLKVMVNKKKVGGPSEQYYDHHKPLESRLRLKTEEMAKRLKTEEAAKRLKTEGTSKRNIPIRPSSYIDKKPVDKPALHKRPEKKRIASRKSLSSKDSKGDEGDSDNSDTSLNPRIRNTEARKSVKKIISEDEQTPVHQKTPTTRTKEGKLKRGSGTEKQKLREQIREMLLNSGWTIDYRPRRNRDYLDAVYINPAGTAYWSIIKAYDALQKQLNDDADEVKPKGDSSSFAPIADEVLSQLTRKTRKKMEKELQKKKKRHDSESDSEKEPQRKRSASNKHNMNSMDSDSYEEKLSSFIKQGNKSMKNKMFENTSISARSKIQNATHHSSDGIEKSLFGCDPHIHGRKSKKHGRCTLLVRSSNKGSNSESDGFVPYTGKRTVLAWLIDSGTVELSQKVQYRRRKKVMLEGWITRDGIHCGCCSKILTVSKFELHAGSKLPQPHHNIYLESGVSLLQCQIDAWNRQEHAEKIGFHSVDIDGNDPNDDTCGICGDGGDLICCDGCPSTFHQSCLDIQMLPPGEWHCPNCTCKFCGIASGTSDKDDASVNILQTCILCEKKYHNSCTKEMNTLPNKINSSSLSFCGKECKELSEHLKKYLGTKHELEAGFSWCLIHRLDEDSEAACRGLTQRVECNSKLAIALTVMDECFLPVIDRRSGINLIRNVLYNSGSNFSRLSYSGFYTAILERGDEIIAAASIRFHGTKVAEMPFIGTRHIYRRQGMCRRLFSAIELVNLEAMALCSLKVEKLVIPAIAELTHTWTTVFGFTYLDESLRQEMKSLNMMVFPGIDMLQKLLVEQGNREGLWLPGGTRGSEKMENGNNDFIKTKMGNRSDMGFSTPQGPRGSDDVSSNPANETNDECSDASQELYNQVLVDGIICSQSHSEEMMSDPISDKCDSPSRTSHSELEMKNKVAAAPPVDRLDSSTKCQSIYPIDSHPVDILKVQALVQETACSDPCPAEENLDKKCHSSTAMNCDSSELDINPVLDSEMADNTLPTKEVCMNDVLEVVPSGNISEDNITKGNNRNVDESSSALNHADESLFQVGSDSNGEIGCENEKDLLLNPGVASNETDFDESGVNASGDSSETVIV</sequence>